<dbReference type="Gene3D" id="1.20.1250.20">
    <property type="entry name" value="MFS general substrate transporter like domains"/>
    <property type="match status" value="2"/>
</dbReference>
<feature type="transmembrane region" description="Helical" evidence="7">
    <location>
        <begin position="347"/>
        <end position="367"/>
    </location>
</feature>
<dbReference type="GO" id="GO:0005886">
    <property type="term" value="C:plasma membrane"/>
    <property type="evidence" value="ECO:0007669"/>
    <property type="project" value="UniProtKB-SubCell"/>
</dbReference>
<feature type="transmembrane region" description="Helical" evidence="7">
    <location>
        <begin position="412"/>
        <end position="431"/>
    </location>
</feature>
<feature type="transmembrane region" description="Helical" evidence="7">
    <location>
        <begin position="379"/>
        <end position="400"/>
    </location>
</feature>
<evidence type="ECO:0000256" key="4">
    <source>
        <dbReference type="ARBA" id="ARBA00022989"/>
    </source>
</evidence>
<dbReference type="GO" id="GO:0022857">
    <property type="term" value="F:transmembrane transporter activity"/>
    <property type="evidence" value="ECO:0007669"/>
    <property type="project" value="InterPro"/>
</dbReference>
<dbReference type="PANTHER" id="PTHR43791">
    <property type="entry name" value="PERMEASE-RELATED"/>
    <property type="match status" value="1"/>
</dbReference>
<dbReference type="InterPro" id="IPR036259">
    <property type="entry name" value="MFS_trans_sf"/>
</dbReference>
<dbReference type="Pfam" id="PF07690">
    <property type="entry name" value="MFS_1"/>
    <property type="match status" value="1"/>
</dbReference>
<comment type="caution">
    <text evidence="9">The sequence shown here is derived from an EMBL/GenBank/DDBJ whole genome shotgun (WGS) entry which is preliminary data.</text>
</comment>
<dbReference type="PANTHER" id="PTHR43791:SF100">
    <property type="entry name" value="SUGAR TRANSPORTER"/>
    <property type="match status" value="1"/>
</dbReference>
<proteinExistence type="predicted"/>
<evidence type="ECO:0000313" key="10">
    <source>
        <dbReference type="Proteomes" id="UP000275401"/>
    </source>
</evidence>
<dbReference type="FunFam" id="1.20.1250.20:FF:000018">
    <property type="entry name" value="MFS transporter permease"/>
    <property type="match status" value="1"/>
</dbReference>
<dbReference type="SUPFAM" id="SSF103473">
    <property type="entry name" value="MFS general substrate transporter"/>
    <property type="match status" value="1"/>
</dbReference>
<reference evidence="9 10" key="1">
    <citation type="submission" date="2018-11" db="EMBL/GenBank/DDBJ databases">
        <title>The Potential of Streptomyces as Biocontrol Agents against the Tomato grey mould, Botrytis cinerea (Gray mold) Frontiers in Microbiology.</title>
        <authorList>
            <person name="Li D."/>
        </authorList>
    </citation>
    <scope>NUCLEOTIDE SEQUENCE [LARGE SCALE GENOMIC DNA]</scope>
    <source>
        <strain evidence="9 10">NEAU-LD23</strain>
    </source>
</reference>
<dbReference type="AlphaFoldDB" id="A0A3M8WFF2"/>
<feature type="transmembrane region" description="Helical" evidence="7">
    <location>
        <begin position="152"/>
        <end position="175"/>
    </location>
</feature>
<evidence type="ECO:0000259" key="8">
    <source>
        <dbReference type="PROSITE" id="PS50850"/>
    </source>
</evidence>
<keyword evidence="5 7" id="KW-0472">Membrane</keyword>
<evidence type="ECO:0000256" key="1">
    <source>
        <dbReference type="ARBA" id="ARBA00004651"/>
    </source>
</evidence>
<dbReference type="PROSITE" id="PS50850">
    <property type="entry name" value="MFS"/>
    <property type="match status" value="1"/>
</dbReference>
<evidence type="ECO:0000256" key="3">
    <source>
        <dbReference type="ARBA" id="ARBA00022692"/>
    </source>
</evidence>
<gene>
    <name evidence="9" type="ORF">EEJ42_12380</name>
</gene>
<keyword evidence="10" id="KW-1185">Reference proteome</keyword>
<comment type="subcellular location">
    <subcellularLocation>
        <location evidence="1">Cell membrane</location>
        <topology evidence="1">Multi-pass membrane protein</topology>
    </subcellularLocation>
</comment>
<protein>
    <submittedName>
        <fullName evidence="9">MFS transporter</fullName>
    </submittedName>
</protein>
<feature type="transmembrane region" description="Helical" evidence="7">
    <location>
        <begin position="25"/>
        <end position="42"/>
    </location>
</feature>
<evidence type="ECO:0000256" key="5">
    <source>
        <dbReference type="ARBA" id="ARBA00023136"/>
    </source>
</evidence>
<evidence type="ECO:0000313" key="9">
    <source>
        <dbReference type="EMBL" id="RNG28287.1"/>
    </source>
</evidence>
<dbReference type="InterPro" id="IPR020846">
    <property type="entry name" value="MFS_dom"/>
</dbReference>
<keyword evidence="4 7" id="KW-1133">Transmembrane helix</keyword>
<feature type="region of interest" description="Disordered" evidence="6">
    <location>
        <begin position="436"/>
        <end position="455"/>
    </location>
</feature>
<dbReference type="RefSeq" id="WP_123099998.1">
    <property type="nucleotide sequence ID" value="NZ_RIBZ01000164.1"/>
</dbReference>
<feature type="transmembrane region" description="Helical" evidence="7">
    <location>
        <begin position="187"/>
        <end position="209"/>
    </location>
</feature>
<sequence>MTHAPSGTPATTLDEAGQRAAVSRISWRILPLIAVGYVIAYVDRTNIGFAQLGMGTELGIKAAAYGLAASIFFVAYFFFEVPSNLLLRRFGARAWLARIMATWGIITVITGFTTNVQMLYVMRFLLGVAEAGFFPGIIVYLTLWFRSGDRAVALGWLVLAQPISFICGGLLGGLILDHTGWFGMAGWRWLFILTGVPAVLMAVVTYAFLPDSPATARWLAPTDRDWLRRSLESEQGTGHDEGVRAQLAALRNPRVLHLAATHLALAIGTYGFNLFLPLIIKQINPAYSATNIGFTAAIPYICAALALLVTAQLSKRARERKYLVAVPLAMGAVGLAAVIALRHQPGLAVVALAVTGIGAFAWLPPFWALTTDSLSKTHAAVGIAAINSIGNLGGFFGPYIVGKETDGDTVTAGLLIPVVSLAVSVVLILLWRSPARQPGSETGPAAVADAPAAAR</sequence>
<organism evidence="9 10">
    <name type="scientific">Streptomyces botrytidirepellens</name>
    <dbReference type="NCBI Taxonomy" id="2486417"/>
    <lineage>
        <taxon>Bacteria</taxon>
        <taxon>Bacillati</taxon>
        <taxon>Actinomycetota</taxon>
        <taxon>Actinomycetes</taxon>
        <taxon>Kitasatosporales</taxon>
        <taxon>Streptomycetaceae</taxon>
        <taxon>Streptomyces</taxon>
    </lineage>
</organism>
<feature type="transmembrane region" description="Helical" evidence="7">
    <location>
        <begin position="255"/>
        <end position="280"/>
    </location>
</feature>
<dbReference type="InterPro" id="IPR011701">
    <property type="entry name" value="MFS"/>
</dbReference>
<evidence type="ECO:0000256" key="6">
    <source>
        <dbReference type="SAM" id="MobiDB-lite"/>
    </source>
</evidence>
<accession>A0A3M8WFF2</accession>
<evidence type="ECO:0000256" key="7">
    <source>
        <dbReference type="SAM" id="Phobius"/>
    </source>
</evidence>
<name>A0A3M8WFF2_9ACTN</name>
<keyword evidence="2" id="KW-0813">Transport</keyword>
<feature type="transmembrane region" description="Helical" evidence="7">
    <location>
        <begin position="91"/>
        <end position="112"/>
    </location>
</feature>
<feature type="domain" description="Major facilitator superfamily (MFS) profile" evidence="8">
    <location>
        <begin position="29"/>
        <end position="436"/>
    </location>
</feature>
<dbReference type="EMBL" id="RIBZ01000164">
    <property type="protein sequence ID" value="RNG28287.1"/>
    <property type="molecule type" value="Genomic_DNA"/>
</dbReference>
<dbReference type="CDD" id="cd17319">
    <property type="entry name" value="MFS_ExuT_GudP_like"/>
    <property type="match status" value="1"/>
</dbReference>
<dbReference type="Proteomes" id="UP000275401">
    <property type="component" value="Unassembled WGS sequence"/>
</dbReference>
<feature type="transmembrane region" description="Helical" evidence="7">
    <location>
        <begin position="62"/>
        <end position="79"/>
    </location>
</feature>
<feature type="transmembrane region" description="Helical" evidence="7">
    <location>
        <begin position="292"/>
        <end position="310"/>
    </location>
</feature>
<keyword evidence="3 7" id="KW-0812">Transmembrane</keyword>
<feature type="transmembrane region" description="Helical" evidence="7">
    <location>
        <begin position="124"/>
        <end position="145"/>
    </location>
</feature>
<feature type="transmembrane region" description="Helical" evidence="7">
    <location>
        <begin position="322"/>
        <end position="341"/>
    </location>
</feature>
<evidence type="ECO:0000256" key="2">
    <source>
        <dbReference type="ARBA" id="ARBA00022448"/>
    </source>
</evidence>
<feature type="compositionally biased region" description="Low complexity" evidence="6">
    <location>
        <begin position="444"/>
        <end position="455"/>
    </location>
</feature>